<sequence length="214" mass="25194">MSIILSTAYLAPFEYYSKLFSGEDILIEQHENYIKQSYRNRCSILSANGVMPLSIPIESAGGKKCPIRDVCIADHGNWRHLHWNALISAYNSTPFFEYYEDDFRPFYERKYKYLFDFNEELREMICSLLSFDTANISYTEDYITDITSEDIDLRQDLSPKKDFKTFDPDFVSIPYYQVFEERYGFTENLSIVDLLFNMGNESLLILEKGLKRIP</sequence>
<organism evidence="1 2">
    <name type="scientific">Dysgonomonas capnocytophagoides</name>
    <dbReference type="NCBI Taxonomy" id="45254"/>
    <lineage>
        <taxon>Bacteria</taxon>
        <taxon>Pseudomonadati</taxon>
        <taxon>Bacteroidota</taxon>
        <taxon>Bacteroidia</taxon>
        <taxon>Bacteroidales</taxon>
        <taxon>Dysgonomonadaceae</taxon>
        <taxon>Dysgonomonas</taxon>
    </lineage>
</organism>
<evidence type="ECO:0008006" key="3">
    <source>
        <dbReference type="Google" id="ProtNLM"/>
    </source>
</evidence>
<dbReference type="InterPro" id="IPR014985">
    <property type="entry name" value="WbqC"/>
</dbReference>
<dbReference type="OrthoDB" id="1523452at2"/>
<comment type="caution">
    <text evidence="1">The sequence shown here is derived from an EMBL/GenBank/DDBJ whole genome shotgun (WGS) entry which is preliminary data.</text>
</comment>
<evidence type="ECO:0000313" key="2">
    <source>
        <dbReference type="Proteomes" id="UP000297861"/>
    </source>
</evidence>
<proteinExistence type="predicted"/>
<accession>A0A4Y8KW49</accession>
<name>A0A4Y8KW49_9BACT</name>
<evidence type="ECO:0000313" key="1">
    <source>
        <dbReference type="EMBL" id="TFD93204.1"/>
    </source>
</evidence>
<dbReference type="Pfam" id="PF08889">
    <property type="entry name" value="WbqC"/>
    <property type="match status" value="1"/>
</dbReference>
<reference evidence="1 2" key="1">
    <citation type="submission" date="2019-03" db="EMBL/GenBank/DDBJ databases">
        <title>San Antonio Military Medical Center submission to MRSN (WRAIR), pending publication.</title>
        <authorList>
            <person name="Blyth D.M."/>
            <person name="Mccarthy S.L."/>
            <person name="Schall S.E."/>
            <person name="Stam J.A."/>
            <person name="Ong A.C."/>
            <person name="Mcgann P.T."/>
        </authorList>
    </citation>
    <scope>NUCLEOTIDE SEQUENCE [LARGE SCALE GENOMIC DNA]</scope>
    <source>
        <strain evidence="1 2">MRSN571793</strain>
    </source>
</reference>
<gene>
    <name evidence="1" type="ORF">E2605_17125</name>
</gene>
<dbReference type="Proteomes" id="UP000297861">
    <property type="component" value="Unassembled WGS sequence"/>
</dbReference>
<dbReference type="STRING" id="1121485.GCA_000426485_02732"/>
<keyword evidence="2" id="KW-1185">Reference proteome</keyword>
<protein>
    <recommendedName>
        <fullName evidence="3">WbqC family protein</fullName>
    </recommendedName>
</protein>
<dbReference type="AlphaFoldDB" id="A0A4Y8KW49"/>
<dbReference type="EMBL" id="SOML01000013">
    <property type="protein sequence ID" value="TFD93204.1"/>
    <property type="molecule type" value="Genomic_DNA"/>
</dbReference>
<dbReference type="RefSeq" id="WP_026626599.1">
    <property type="nucleotide sequence ID" value="NZ_JAWZLG010000062.1"/>
</dbReference>